<dbReference type="GeneID" id="95799899"/>
<proteinExistence type="predicted"/>
<sequence length="108" mass="11339">MTVREAVRLFARSYPLLRNPGEVIGLAGLEPKANGRIHALPGGRRRRLDAAPGVISGGQRLSLGETAVPRLVAGGCASAECGRLLFVGEPTVNRGADVQDVSAARLRQ</sequence>
<name>A0A7W7GL42_9ACTN</name>
<dbReference type="AlphaFoldDB" id="A0A7W7GL42"/>
<dbReference type="RefSeq" id="WP_184913536.1">
    <property type="nucleotide sequence ID" value="NZ_JACHMS010000001.1"/>
</dbReference>
<evidence type="ECO:0000313" key="1">
    <source>
        <dbReference type="EMBL" id="MBB4716493.1"/>
    </source>
</evidence>
<evidence type="ECO:0000313" key="2">
    <source>
        <dbReference type="Proteomes" id="UP000565089"/>
    </source>
</evidence>
<keyword evidence="2" id="KW-1185">Reference proteome</keyword>
<organism evidence="1 2">
    <name type="scientific">Streptomyces luteogriseus</name>
    <dbReference type="NCBI Taxonomy" id="68233"/>
    <lineage>
        <taxon>Bacteria</taxon>
        <taxon>Bacillati</taxon>
        <taxon>Actinomycetota</taxon>
        <taxon>Actinomycetes</taxon>
        <taxon>Kitasatosporales</taxon>
        <taxon>Streptomycetaceae</taxon>
        <taxon>Streptomyces</taxon>
    </lineage>
</organism>
<dbReference type="Proteomes" id="UP000565089">
    <property type="component" value="Unassembled WGS sequence"/>
</dbReference>
<dbReference type="EMBL" id="JACHMS010000001">
    <property type="protein sequence ID" value="MBB4716493.1"/>
    <property type="molecule type" value="Genomic_DNA"/>
</dbReference>
<comment type="caution">
    <text evidence="1">The sequence shown here is derived from an EMBL/GenBank/DDBJ whole genome shotgun (WGS) entry which is preliminary data.</text>
</comment>
<accession>A0A7W7GL42</accession>
<gene>
    <name evidence="1" type="ORF">BJ965_006375</name>
</gene>
<reference evidence="1 2" key="1">
    <citation type="submission" date="2020-08" db="EMBL/GenBank/DDBJ databases">
        <title>Sequencing the genomes of 1000 actinobacteria strains.</title>
        <authorList>
            <person name="Klenk H.-P."/>
        </authorList>
    </citation>
    <scope>NUCLEOTIDE SEQUENCE [LARGE SCALE GENOMIC DNA]</scope>
    <source>
        <strain evidence="1 2">DSM 40483</strain>
    </source>
</reference>
<protein>
    <submittedName>
        <fullName evidence="1">Uncharacterized protein</fullName>
    </submittedName>
</protein>